<dbReference type="AlphaFoldDB" id="A0A3E5GIC6"/>
<gene>
    <name evidence="1" type="ORF">DXB16_03870</name>
</gene>
<dbReference type="EMBL" id="QSVN01000002">
    <property type="protein sequence ID" value="RGO34633.1"/>
    <property type="molecule type" value="Genomic_DNA"/>
</dbReference>
<organism evidence="1 2">
    <name type="scientific">Dorea longicatena</name>
    <dbReference type="NCBI Taxonomy" id="88431"/>
    <lineage>
        <taxon>Bacteria</taxon>
        <taxon>Bacillati</taxon>
        <taxon>Bacillota</taxon>
        <taxon>Clostridia</taxon>
        <taxon>Lachnospirales</taxon>
        <taxon>Lachnospiraceae</taxon>
        <taxon>Dorea</taxon>
    </lineage>
</organism>
<accession>A0A3E5GIC6</accession>
<evidence type="ECO:0000313" key="1">
    <source>
        <dbReference type="EMBL" id="RGO34633.1"/>
    </source>
</evidence>
<sequence>MNVIVRLYWQHDLDLVALTLHPMFEMGKWMKKAMIAYAQGDEEFHIPLPPEMPPEKPLENSDAHFALDPKNEIENEVIKILQQFRNGQRNSVIKLIFRNYLDELFLKPYIDTNTYIVKARGNYGGKKKENNISIPSVTKRTAKGDSY</sequence>
<protein>
    <submittedName>
        <fullName evidence="1">Uncharacterized protein</fullName>
    </submittedName>
</protein>
<name>A0A3E5GIC6_9FIRM</name>
<evidence type="ECO:0000313" key="2">
    <source>
        <dbReference type="Proteomes" id="UP000261285"/>
    </source>
</evidence>
<reference evidence="1 2" key="1">
    <citation type="submission" date="2018-08" db="EMBL/GenBank/DDBJ databases">
        <title>A genome reference for cultivated species of the human gut microbiota.</title>
        <authorList>
            <person name="Zou Y."/>
            <person name="Xue W."/>
            <person name="Luo G."/>
        </authorList>
    </citation>
    <scope>NUCLEOTIDE SEQUENCE [LARGE SCALE GENOMIC DNA]</scope>
    <source>
        <strain evidence="1 2">OM02-16</strain>
    </source>
</reference>
<dbReference type="RefSeq" id="WP_028087976.1">
    <property type="nucleotide sequence ID" value="NZ_CABMEZ010000002.1"/>
</dbReference>
<proteinExistence type="predicted"/>
<dbReference type="Proteomes" id="UP000261285">
    <property type="component" value="Unassembled WGS sequence"/>
</dbReference>
<comment type="caution">
    <text evidence="1">The sequence shown here is derived from an EMBL/GenBank/DDBJ whole genome shotgun (WGS) entry which is preliminary data.</text>
</comment>